<feature type="region of interest" description="Disordered" evidence="2">
    <location>
        <begin position="588"/>
        <end position="635"/>
    </location>
</feature>
<organism evidence="5 6">
    <name type="scientific">Blastocystis sp. subtype 1 (strain ATCC 50177 / NandII)</name>
    <dbReference type="NCBI Taxonomy" id="478820"/>
    <lineage>
        <taxon>Eukaryota</taxon>
        <taxon>Sar</taxon>
        <taxon>Stramenopiles</taxon>
        <taxon>Bigyra</taxon>
        <taxon>Opalozoa</taxon>
        <taxon>Opalinata</taxon>
        <taxon>Blastocystidae</taxon>
        <taxon>Blastocystis</taxon>
    </lineage>
</organism>
<evidence type="ECO:0000313" key="5">
    <source>
        <dbReference type="EMBL" id="OAO16771.1"/>
    </source>
</evidence>
<gene>
    <name evidence="5" type="ORF">AV274_1495</name>
</gene>
<comment type="caution">
    <text evidence="5">The sequence shown here is derived from an EMBL/GenBank/DDBJ whole genome shotgun (WGS) entry which is preliminary data.</text>
</comment>
<dbReference type="Proteomes" id="UP000078348">
    <property type="component" value="Unassembled WGS sequence"/>
</dbReference>
<evidence type="ECO:0000259" key="4">
    <source>
        <dbReference type="Pfam" id="PF08621"/>
    </source>
</evidence>
<dbReference type="InterPro" id="IPR013930">
    <property type="entry name" value="RPAP1_N"/>
</dbReference>
<feature type="region of interest" description="Disordered" evidence="2">
    <location>
        <begin position="1078"/>
        <end position="1100"/>
    </location>
</feature>
<dbReference type="InterPro" id="IPR013929">
    <property type="entry name" value="RPAP1_C"/>
</dbReference>
<feature type="domain" description="RPAP1 C-terminal" evidence="3">
    <location>
        <begin position="768"/>
        <end position="832"/>
    </location>
</feature>
<sequence>TSQTSQTSQIQEQCTPLELGASAITDPVRTTSYGETSNKGATGAGICASPRADACRSEVAIPQLRHVTSHSYADHVNDAFANRIPFMRHLSLSYGEEQCQNAAALSVNLPPPKLANTKKLLTTEEQEILSKEDIAFALCGMEDQEFRVLASYCDSYAQSLDTPGAAAMETPLAYLLHRAANKSPTGKEATDPATPVLRGGATATAVQSSAQSFSPVVFKVFAHVYDRKVWKRRLLLLTERTLLVVKRPDDHYLKNALVLADTAPVCATVSDGKKVEGWAASLWQKNGKEGLSLQFDSFNDLMLFVGVARRLAHYPDFAVAPPAGCADTDLFTDISALLYLYAPEDLCEAPAVFARCVGRPDAYAAWVKSRFNLSVSLCRNIHVVNAVEEVEELVTHNNDIVASEIYLRPKYIEVLSIPAAVTQAVEQFQRLLSEEIYGRLVQVCQFSYPSPVPLVRAILDLYNEEWVTLFDENPYAFLKAIRESKMYRKESYTNRSYKRPYANTVLLGCLFHISSMQADLQAQEEFLMSGEKPSAAVIREKAASSSPSPPQKSGPTLLSALTSVKEVKERSEKRDKVVLPMIGPEKGFPTAETVSITRGPKGKKSLFRQSMESKARQQKQASTKTVSSTQSLSEKDVMKMERSFSHEVDDKDIQHDVQEVMGQMTEEEKLQARDELLQSLDPSLIAFLQKRSAYKAMKGKESTPAEETEVPEESTEEVARRVANAVDYSSLKTEDDLNNAVSQLPAAEQEKLKWTLPVSATENPTEPRFDFEGAILPPSASSTIAVHSGLYNHGNEADLPGYTLSELLLLSRSAVSGQRVLALKCIHNVLRRRSREREMGKKLNPETLPVTILRVLCMLLERRSGVEEVSLVLQCLEELCSTQEEHYRRLLLNLSYRGYEYAHVQDPAALRFESDDCDLGEKDAFREANCGNLFTMLYEANVLHQLFTCLTQFSMHPAVVTAAWSLLRVLIESDKRFGDAIIDSHAFFTQMEQSARHLLNPSFVDGSYPVPASTGLSYRIAAMTRYPDSTLSEALHFLAAVEALVRHSRKNASNIVRSAVLPAMKQWFTVYLTVPSNTPGNTSDNTPDNTPHNTSDSTPTHTSLLTEAMIEGVLSCWRLCLLYGLDADSIDPFLPALLRAVQFAQPGNQVLAWSLLEISVRTKSTTTARYFVEFCNTLVLLAAEQARVAAKPVRTAVTHFLASYVEVVNEQAEQGEVGEDVLESLRSQVLQLGYAAMASCAEDLRAVERSHNAVYKAWAEATTDTTSQLLTPRVFSPAETEYLHASDACFARSRLALAGIQTSRQFAAMLRDGGWIDAHLALVTGPLWRDCHATPHSPTLTYLSRALILAQVNWTLLLHAVLPVEPHRLAEGTIAATARARVWRSAWSLLELLLPGDEYAALELLLHVALDPVSIKCYCEGRAEDAALAVDLDCVTTCLVQQLGEGRLVEHSQSLCLSNFAERRTLLLLPFRIKPSLPLLPHWLLMPFFLLRFRDQPTARTVRTEAEARTFLEFVWELENSPCAPLRAEEQAMRCFGAMHVVFGDHAIVFSETVQEAFWKLMGVYGVDQAICRCTEKADAIQGLAATVPAREVTGYLERLCDLTTEECYGCPFLLRVLLLFVRPCRQWSYRVAVLNYFLDQDYAAVLLRAAAEAAWGDRVEVLLREKEAKEVMDALYEEYVRNCRCVWEEKEEVIEMIIRYVEQAIRHARGSYPELVINPLSFWVRHYIEEEKPHYAFYMKEYGKACSFVFEH</sequence>
<dbReference type="PANTHER" id="PTHR21483">
    <property type="entry name" value="RNA POLYMERASE II-ASSOCIATED PROTEIN 1"/>
    <property type="match status" value="1"/>
</dbReference>
<feature type="region of interest" description="Disordered" evidence="2">
    <location>
        <begin position="538"/>
        <end position="558"/>
    </location>
</feature>
<reference evidence="5 6" key="1">
    <citation type="submission" date="2016-05" db="EMBL/GenBank/DDBJ databases">
        <title>Nuclear genome of Blastocystis sp. subtype 1 NandII.</title>
        <authorList>
            <person name="Gentekaki E."/>
            <person name="Curtis B."/>
            <person name="Stairs C."/>
            <person name="Eme L."/>
            <person name="Herman E."/>
            <person name="Klimes V."/>
            <person name="Arias M.C."/>
            <person name="Elias M."/>
            <person name="Hilliou F."/>
            <person name="Klute M."/>
            <person name="Malik S.-B."/>
            <person name="Pightling A."/>
            <person name="Rachubinski R."/>
            <person name="Salas D."/>
            <person name="Schlacht A."/>
            <person name="Suga H."/>
            <person name="Archibald J."/>
            <person name="Ball S.G."/>
            <person name="Clark G."/>
            <person name="Dacks J."/>
            <person name="Van Der Giezen M."/>
            <person name="Tsaousis A."/>
            <person name="Roger A."/>
        </authorList>
    </citation>
    <scope>NUCLEOTIDE SEQUENCE [LARGE SCALE GENOMIC DNA]</scope>
    <source>
        <strain evidence="6">ATCC 50177 / NandII</strain>
    </source>
</reference>
<evidence type="ECO:0000259" key="3">
    <source>
        <dbReference type="Pfam" id="PF08620"/>
    </source>
</evidence>
<proteinExistence type="inferred from homology"/>
<evidence type="ECO:0000313" key="6">
    <source>
        <dbReference type="Proteomes" id="UP000078348"/>
    </source>
</evidence>
<evidence type="ECO:0000256" key="1">
    <source>
        <dbReference type="ARBA" id="ARBA00009953"/>
    </source>
</evidence>
<dbReference type="OrthoDB" id="348201at2759"/>
<dbReference type="Pfam" id="PF08621">
    <property type="entry name" value="RPAP1_N"/>
    <property type="match status" value="1"/>
</dbReference>
<dbReference type="PANTHER" id="PTHR21483:SF18">
    <property type="entry name" value="RNA POLYMERASE II-ASSOCIATED PROTEIN 1"/>
    <property type="match status" value="1"/>
</dbReference>
<protein>
    <submittedName>
        <fullName evidence="5">RNA polymerase II-associated protein</fullName>
    </submittedName>
</protein>
<keyword evidence="6" id="KW-1185">Reference proteome</keyword>
<feature type="domain" description="RPAP1 N-terminal" evidence="4">
    <location>
        <begin position="653"/>
        <end position="693"/>
    </location>
</feature>
<dbReference type="InterPro" id="IPR016024">
    <property type="entry name" value="ARM-type_fold"/>
</dbReference>
<dbReference type="STRING" id="478820.A0A196SKE8"/>
<dbReference type="GO" id="GO:0006366">
    <property type="term" value="P:transcription by RNA polymerase II"/>
    <property type="evidence" value="ECO:0007669"/>
    <property type="project" value="InterPro"/>
</dbReference>
<dbReference type="SUPFAM" id="SSF48371">
    <property type="entry name" value="ARM repeat"/>
    <property type="match status" value="1"/>
</dbReference>
<comment type="similarity">
    <text evidence="1">Belongs to the RPAP1 family.</text>
</comment>
<dbReference type="EMBL" id="LXWW01000062">
    <property type="protein sequence ID" value="OAO16771.1"/>
    <property type="molecule type" value="Genomic_DNA"/>
</dbReference>
<dbReference type="InterPro" id="IPR039913">
    <property type="entry name" value="RPAP1/Rba50"/>
</dbReference>
<feature type="compositionally biased region" description="Polar residues" evidence="2">
    <location>
        <begin position="607"/>
        <end position="632"/>
    </location>
</feature>
<name>A0A196SKE8_BLAHN</name>
<feature type="non-terminal residue" evidence="5">
    <location>
        <position position="1"/>
    </location>
</feature>
<accession>A0A196SKE8</accession>
<evidence type="ECO:0000256" key="2">
    <source>
        <dbReference type="SAM" id="MobiDB-lite"/>
    </source>
</evidence>
<dbReference type="Pfam" id="PF08620">
    <property type="entry name" value="RPAP1_C"/>
    <property type="match status" value="1"/>
</dbReference>